<evidence type="ECO:0000256" key="1">
    <source>
        <dbReference type="SAM" id="Phobius"/>
    </source>
</evidence>
<feature type="transmembrane region" description="Helical" evidence="1">
    <location>
        <begin position="286"/>
        <end position="305"/>
    </location>
</feature>
<dbReference type="AlphaFoldDB" id="A0A379DCP2"/>
<evidence type="ECO:0000313" key="3">
    <source>
        <dbReference type="EMBL" id="SUB75342.1"/>
    </source>
</evidence>
<protein>
    <submittedName>
        <fullName evidence="3">Dicarboxylate carrier protein MatC N-terminus</fullName>
    </submittedName>
</protein>
<accession>A0A379DCP2</accession>
<dbReference type="InterPro" id="IPR009827">
    <property type="entry name" value="MatC_N"/>
</dbReference>
<dbReference type="Proteomes" id="UP000254777">
    <property type="component" value="Unassembled WGS sequence"/>
</dbReference>
<gene>
    <name evidence="3" type="ORF">NCTC11088_01131</name>
</gene>
<keyword evidence="1" id="KW-0812">Transmembrane</keyword>
<feature type="transmembrane region" description="Helical" evidence="1">
    <location>
        <begin position="55"/>
        <end position="75"/>
    </location>
</feature>
<sequence>MINFIIISAIVAAIAIGYKTKLNVGLIALSFSYLIGCFLLKMNPKEVINLWPMSIFFAIFSVSMFYNFAVVNGTMDKLANHILYKTKNFPEMLYIIIYLISVLLSAMGAGFFTVMAVFCPIAIALCKKSGKNILIGAQAVNWGASGGANLMTSGSGIVFQGLMKDAGFENEAFQMGIPIFSFTVIYPLIVLIVLFLVNRFKNGNISKTLEVERPLPFNAKQKINLFLIALTFVLVLIFPVMNILNPEVQWIANINSMLNIGLVCITMSVISLLLHLADQKEVLIRIPWTTIIMLCGMGILIQIAVKAGVISRIGTFMDSNVPEFLIPTAFCLVAGAMSFFSSTLSVVTPSLFPIIGAMVAANPNLNATLLFTATVAGSLSTNISPFSSAGSLMQMSAPTEDDREWMFDKQMFVGLPITYGLAIVSVLILTFVMT</sequence>
<name>A0A379DCP2_9FIRM</name>
<keyword evidence="1" id="KW-0472">Membrane</keyword>
<feature type="transmembrane region" description="Helical" evidence="1">
    <location>
        <begin position="223"/>
        <end position="244"/>
    </location>
</feature>
<evidence type="ECO:0000259" key="2">
    <source>
        <dbReference type="Pfam" id="PF07158"/>
    </source>
</evidence>
<dbReference type="RefSeq" id="WP_004820107.1">
    <property type="nucleotide sequence ID" value="NZ_UGTH01000001.1"/>
</dbReference>
<feature type="domain" description="Dicarboxylate carrier MatC N-terminal" evidence="2">
    <location>
        <begin position="2"/>
        <end position="148"/>
    </location>
</feature>
<feature type="transmembrane region" description="Helical" evidence="1">
    <location>
        <begin position="133"/>
        <end position="152"/>
    </location>
</feature>
<keyword evidence="1" id="KW-1133">Transmembrane helix</keyword>
<dbReference type="Pfam" id="PF07158">
    <property type="entry name" value="MatC_N"/>
    <property type="match status" value="1"/>
</dbReference>
<feature type="transmembrane region" description="Helical" evidence="1">
    <location>
        <begin position="325"/>
        <end position="348"/>
    </location>
</feature>
<dbReference type="EMBL" id="UGTH01000001">
    <property type="protein sequence ID" value="SUB75342.1"/>
    <property type="molecule type" value="Genomic_DNA"/>
</dbReference>
<reference evidence="3 4" key="1">
    <citation type="submission" date="2018-06" db="EMBL/GenBank/DDBJ databases">
        <authorList>
            <consortium name="Pathogen Informatics"/>
            <person name="Doyle S."/>
        </authorList>
    </citation>
    <scope>NUCLEOTIDE SEQUENCE [LARGE SCALE GENOMIC DNA]</scope>
    <source>
        <strain evidence="3 4">NCTC11088</strain>
    </source>
</reference>
<feature type="transmembrane region" description="Helical" evidence="1">
    <location>
        <begin position="412"/>
        <end position="433"/>
    </location>
</feature>
<evidence type="ECO:0000313" key="4">
    <source>
        <dbReference type="Proteomes" id="UP000254777"/>
    </source>
</evidence>
<feature type="transmembrane region" description="Helical" evidence="1">
    <location>
        <begin position="25"/>
        <end position="43"/>
    </location>
</feature>
<feature type="transmembrane region" description="Helical" evidence="1">
    <location>
        <begin position="172"/>
        <end position="197"/>
    </location>
</feature>
<proteinExistence type="predicted"/>
<feature type="transmembrane region" description="Helical" evidence="1">
    <location>
        <begin position="95"/>
        <end position="126"/>
    </location>
</feature>
<organism evidence="3 4">
    <name type="scientific">Peptoniphilus indolicus</name>
    <dbReference type="NCBI Taxonomy" id="33030"/>
    <lineage>
        <taxon>Bacteria</taxon>
        <taxon>Bacillati</taxon>
        <taxon>Bacillota</taxon>
        <taxon>Tissierellia</taxon>
        <taxon>Tissierellales</taxon>
        <taxon>Peptoniphilaceae</taxon>
        <taxon>Peptoniphilus</taxon>
    </lineage>
</organism>
<feature type="transmembrane region" description="Helical" evidence="1">
    <location>
        <begin position="250"/>
        <end position="274"/>
    </location>
</feature>